<reference evidence="1" key="2">
    <citation type="journal article" date="2020" name="Nat. Commun.">
        <title>Large-scale genome sequencing of mycorrhizal fungi provides insights into the early evolution of symbiotic traits.</title>
        <authorList>
            <person name="Miyauchi S."/>
            <person name="Kiss E."/>
            <person name="Kuo A."/>
            <person name="Drula E."/>
            <person name="Kohler A."/>
            <person name="Sanchez-Garcia M."/>
            <person name="Morin E."/>
            <person name="Andreopoulos B."/>
            <person name="Barry K.W."/>
            <person name="Bonito G."/>
            <person name="Buee M."/>
            <person name="Carver A."/>
            <person name="Chen C."/>
            <person name="Cichocki N."/>
            <person name="Clum A."/>
            <person name="Culley D."/>
            <person name="Crous P.W."/>
            <person name="Fauchery L."/>
            <person name="Girlanda M."/>
            <person name="Hayes R.D."/>
            <person name="Keri Z."/>
            <person name="LaButti K."/>
            <person name="Lipzen A."/>
            <person name="Lombard V."/>
            <person name="Magnuson J."/>
            <person name="Maillard F."/>
            <person name="Murat C."/>
            <person name="Nolan M."/>
            <person name="Ohm R.A."/>
            <person name="Pangilinan J."/>
            <person name="Pereira M.F."/>
            <person name="Perotto S."/>
            <person name="Peter M."/>
            <person name="Pfister S."/>
            <person name="Riley R."/>
            <person name="Sitrit Y."/>
            <person name="Stielow J.B."/>
            <person name="Szollosi G."/>
            <person name="Zifcakova L."/>
            <person name="Stursova M."/>
            <person name="Spatafora J.W."/>
            <person name="Tedersoo L."/>
            <person name="Vaario L.M."/>
            <person name="Yamada A."/>
            <person name="Yan M."/>
            <person name="Wang P."/>
            <person name="Xu J."/>
            <person name="Bruns T."/>
            <person name="Baldrian P."/>
            <person name="Vilgalys R."/>
            <person name="Dunand C."/>
            <person name="Henrissat B."/>
            <person name="Grigoriev I.V."/>
            <person name="Hibbett D."/>
            <person name="Nagy L.G."/>
            <person name="Martin F.M."/>
        </authorList>
    </citation>
    <scope>NUCLEOTIDE SEQUENCE</scope>
    <source>
        <strain evidence="1">P2</strain>
    </source>
</reference>
<evidence type="ECO:0000313" key="2">
    <source>
        <dbReference type="Proteomes" id="UP000886501"/>
    </source>
</evidence>
<gene>
    <name evidence="1" type="ORF">BDM02DRAFT_3125770</name>
</gene>
<comment type="caution">
    <text evidence="1">The sequence shown here is derived from an EMBL/GenBank/DDBJ whole genome shotgun (WGS) entry which is preliminary data.</text>
</comment>
<sequence>MLGRTRSIGNGGVKYNFHYVSPFLTGTNDITSLCRILQPMAGIFVVIHERSRHALPSRASFSAPPHGVSPFGNEMEDRRMICSWCSYKAKKSIRRSWNSTVVRGGSRFPSSVSLPGTTLNYGCSLNTLNRGRGTAISDSSPEYALFQRLKISSSRSHQGLGVLATAREVGDEMNAYPQPHSMRPKVRYTEGWALIPRRLCVSATKVRIETDSLSASADAMKPVILFYGQPVAFLRSTPYRGIGLGTFL</sequence>
<organism evidence="1 2">
    <name type="scientific">Thelephora ganbajun</name>
    <name type="common">Ganba fungus</name>
    <dbReference type="NCBI Taxonomy" id="370292"/>
    <lineage>
        <taxon>Eukaryota</taxon>
        <taxon>Fungi</taxon>
        <taxon>Dikarya</taxon>
        <taxon>Basidiomycota</taxon>
        <taxon>Agaricomycotina</taxon>
        <taxon>Agaricomycetes</taxon>
        <taxon>Thelephorales</taxon>
        <taxon>Thelephoraceae</taxon>
        <taxon>Thelephora</taxon>
    </lineage>
</organism>
<name>A0ACB6ZV37_THEGA</name>
<reference evidence="1" key="1">
    <citation type="submission" date="2019-10" db="EMBL/GenBank/DDBJ databases">
        <authorList>
            <consortium name="DOE Joint Genome Institute"/>
            <person name="Kuo A."/>
            <person name="Miyauchi S."/>
            <person name="Kiss E."/>
            <person name="Drula E."/>
            <person name="Kohler A."/>
            <person name="Sanchez-Garcia M."/>
            <person name="Andreopoulos B."/>
            <person name="Barry K.W."/>
            <person name="Bonito G."/>
            <person name="Buee M."/>
            <person name="Carver A."/>
            <person name="Chen C."/>
            <person name="Cichocki N."/>
            <person name="Clum A."/>
            <person name="Culley D."/>
            <person name="Crous P.W."/>
            <person name="Fauchery L."/>
            <person name="Girlanda M."/>
            <person name="Hayes R."/>
            <person name="Keri Z."/>
            <person name="Labutti K."/>
            <person name="Lipzen A."/>
            <person name="Lombard V."/>
            <person name="Magnuson J."/>
            <person name="Maillard F."/>
            <person name="Morin E."/>
            <person name="Murat C."/>
            <person name="Nolan M."/>
            <person name="Ohm R."/>
            <person name="Pangilinan J."/>
            <person name="Pereira M."/>
            <person name="Perotto S."/>
            <person name="Peter M."/>
            <person name="Riley R."/>
            <person name="Sitrit Y."/>
            <person name="Stielow B."/>
            <person name="Szollosi G."/>
            <person name="Zifcakova L."/>
            <person name="Stursova M."/>
            <person name="Spatafora J.W."/>
            <person name="Tedersoo L."/>
            <person name="Vaario L.-M."/>
            <person name="Yamada A."/>
            <person name="Yan M."/>
            <person name="Wang P."/>
            <person name="Xu J."/>
            <person name="Bruns T."/>
            <person name="Baldrian P."/>
            <person name="Vilgalys R."/>
            <person name="Henrissat B."/>
            <person name="Grigoriev I.V."/>
            <person name="Hibbett D."/>
            <person name="Nagy L.G."/>
            <person name="Martin F.M."/>
        </authorList>
    </citation>
    <scope>NUCLEOTIDE SEQUENCE</scope>
    <source>
        <strain evidence="1">P2</strain>
    </source>
</reference>
<dbReference type="EMBL" id="MU117964">
    <property type="protein sequence ID" value="KAF9653338.1"/>
    <property type="molecule type" value="Genomic_DNA"/>
</dbReference>
<dbReference type="Proteomes" id="UP000886501">
    <property type="component" value="Unassembled WGS sequence"/>
</dbReference>
<proteinExistence type="predicted"/>
<evidence type="ECO:0000313" key="1">
    <source>
        <dbReference type="EMBL" id="KAF9653338.1"/>
    </source>
</evidence>
<accession>A0ACB6ZV37</accession>
<protein>
    <submittedName>
        <fullName evidence="1">Uncharacterized protein</fullName>
    </submittedName>
</protein>
<keyword evidence="2" id="KW-1185">Reference proteome</keyword>